<evidence type="ECO:0000256" key="9">
    <source>
        <dbReference type="RuleBase" id="RU004386"/>
    </source>
</evidence>
<dbReference type="GO" id="GO:0008237">
    <property type="term" value="F:metallopeptidase activity"/>
    <property type="evidence" value="ECO:0007669"/>
    <property type="project" value="UniProtKB-KW"/>
</dbReference>
<dbReference type="GO" id="GO:0008270">
    <property type="term" value="F:zinc ion binding"/>
    <property type="evidence" value="ECO:0007669"/>
    <property type="project" value="InterPro"/>
</dbReference>
<evidence type="ECO:0000256" key="1">
    <source>
        <dbReference type="ARBA" id="ARBA00001947"/>
    </source>
</evidence>
<dbReference type="EMBL" id="DTGT01000380">
    <property type="protein sequence ID" value="HGH61936.1"/>
    <property type="molecule type" value="Genomic_DNA"/>
</dbReference>
<evidence type="ECO:0000256" key="3">
    <source>
        <dbReference type="ARBA" id="ARBA00022438"/>
    </source>
</evidence>
<dbReference type="InterPro" id="IPR023358">
    <property type="entry name" value="Peptidase_M18_dom2"/>
</dbReference>
<dbReference type="GO" id="GO:0005737">
    <property type="term" value="C:cytoplasm"/>
    <property type="evidence" value="ECO:0007669"/>
    <property type="project" value="UniProtKB-ARBA"/>
</dbReference>
<reference evidence="11" key="1">
    <citation type="journal article" date="2020" name="mSystems">
        <title>Genome- and Community-Level Interaction Insights into Carbon Utilization and Element Cycling Functions of Hydrothermarchaeota in Hydrothermal Sediment.</title>
        <authorList>
            <person name="Zhou Z."/>
            <person name="Liu Y."/>
            <person name="Xu W."/>
            <person name="Pan J."/>
            <person name="Luo Z.H."/>
            <person name="Li M."/>
        </authorList>
    </citation>
    <scope>NUCLEOTIDE SEQUENCE [LARGE SCALE GENOMIC DNA]</scope>
    <source>
        <strain evidence="11">SpSt-769</strain>
    </source>
</reference>
<keyword evidence="7 9" id="KW-0862">Zinc</keyword>
<keyword evidence="4 9" id="KW-0645">Protease</keyword>
<dbReference type="InterPro" id="IPR001948">
    <property type="entry name" value="Peptidase_M18"/>
</dbReference>
<evidence type="ECO:0000256" key="5">
    <source>
        <dbReference type="ARBA" id="ARBA00022723"/>
    </source>
</evidence>
<protein>
    <recommendedName>
        <fullName evidence="10">M18 family aminopeptidase</fullName>
        <ecNumber evidence="10">3.4.11.-</ecNumber>
    </recommendedName>
</protein>
<dbReference type="GO" id="GO:0004177">
    <property type="term" value="F:aminopeptidase activity"/>
    <property type="evidence" value="ECO:0007669"/>
    <property type="project" value="UniProtKB-KW"/>
</dbReference>
<evidence type="ECO:0000256" key="2">
    <source>
        <dbReference type="ARBA" id="ARBA00008290"/>
    </source>
</evidence>
<evidence type="ECO:0000256" key="10">
    <source>
        <dbReference type="RuleBase" id="RU004387"/>
    </source>
</evidence>
<dbReference type="PANTHER" id="PTHR28570">
    <property type="entry name" value="ASPARTYL AMINOPEPTIDASE"/>
    <property type="match status" value="1"/>
</dbReference>
<evidence type="ECO:0000256" key="4">
    <source>
        <dbReference type="ARBA" id="ARBA00022670"/>
    </source>
</evidence>
<gene>
    <name evidence="11" type="ORF">ENV54_11645</name>
</gene>
<dbReference type="Pfam" id="PF02127">
    <property type="entry name" value="Peptidase_M18"/>
    <property type="match status" value="1"/>
</dbReference>
<dbReference type="PANTHER" id="PTHR28570:SF2">
    <property type="entry name" value="M18 FAMILY AMINOPEPTIDASE 1-RELATED"/>
    <property type="match status" value="1"/>
</dbReference>
<keyword evidence="5 9" id="KW-0479">Metal-binding</keyword>
<evidence type="ECO:0000256" key="6">
    <source>
        <dbReference type="ARBA" id="ARBA00022801"/>
    </source>
</evidence>
<name>A0A7C4EY39_9BACT</name>
<keyword evidence="8 9" id="KW-0482">Metalloprotease</keyword>
<dbReference type="Gene3D" id="2.30.250.10">
    <property type="entry name" value="Aminopeptidase i, Domain 2"/>
    <property type="match status" value="1"/>
</dbReference>
<dbReference type="GO" id="GO:0006508">
    <property type="term" value="P:proteolysis"/>
    <property type="evidence" value="ECO:0007669"/>
    <property type="project" value="UniProtKB-KW"/>
</dbReference>
<dbReference type="Gene3D" id="3.40.630.10">
    <property type="entry name" value="Zn peptidases"/>
    <property type="match status" value="1"/>
</dbReference>
<dbReference type="NCBIfam" id="NF002600">
    <property type="entry name" value="PRK02256.1"/>
    <property type="match status" value="1"/>
</dbReference>
<dbReference type="PRINTS" id="PR00932">
    <property type="entry name" value="AMINO1PTASE"/>
</dbReference>
<dbReference type="EC" id="3.4.11.-" evidence="10"/>
<dbReference type="AlphaFoldDB" id="A0A7C4EY39"/>
<keyword evidence="6 9" id="KW-0378">Hydrolase</keyword>
<dbReference type="SUPFAM" id="SSF101821">
    <property type="entry name" value="Aminopeptidase/glucanase lid domain"/>
    <property type="match status" value="1"/>
</dbReference>
<keyword evidence="3 9" id="KW-0031">Aminopeptidase</keyword>
<comment type="cofactor">
    <cofactor evidence="1 10">
        <name>Zn(2+)</name>
        <dbReference type="ChEBI" id="CHEBI:29105"/>
    </cofactor>
</comment>
<proteinExistence type="inferred from homology"/>
<dbReference type="SUPFAM" id="SSF53187">
    <property type="entry name" value="Zn-dependent exopeptidases"/>
    <property type="match status" value="1"/>
</dbReference>
<evidence type="ECO:0000313" key="11">
    <source>
        <dbReference type="EMBL" id="HGH61936.1"/>
    </source>
</evidence>
<accession>A0A7C4EY39</accession>
<evidence type="ECO:0000256" key="8">
    <source>
        <dbReference type="ARBA" id="ARBA00023049"/>
    </source>
</evidence>
<evidence type="ECO:0000256" key="7">
    <source>
        <dbReference type="ARBA" id="ARBA00022833"/>
    </source>
</evidence>
<comment type="similarity">
    <text evidence="2 9">Belongs to the peptidase M18 family.</text>
</comment>
<sequence length="472" mass="52267">MAEKKGSKKTQQLKEQLAREPRRCWDAASASQQKTILAYCEKYKDFLNRARTERKAVQVISEMAEKEGYRHLSERTSPGQRVSYVSRGKFVALAVLGQKPLTDGMRIITSHIDSPRLDLKPNPLFEEAGLAFLKTHYYGGIKKYHWVGRPLALCGTVIKGDGRSVEVELGVAANEPVFTIPDLLPHLSRKMMDQKASEFIPGENLNLIVGGKPYPDKEAGDRVKLAILEILHQKYGLKEEDLIGAEIEVVPAEPARDAGLDGSLILGYGQDDRVCAYTALTAILGTKEPEHTAVAVFYDKEEVGSEGNTSAKSRVLEMFLMDLLESSGIEPTARAMHHCLYRSKALSADVTAAFDPTYPDVYEKRNCAFLGYGINLTKYTGHGGKYMASEANAEYMHWVKKLFNDNNIVWQAGDLGKIDEGGGGTVAKYLANCGMEIIDCGPALLGMHSPMELSSKDDVWMCHKAFQVFFTK</sequence>
<comment type="caution">
    <text evidence="11">The sequence shown here is derived from an EMBL/GenBank/DDBJ whole genome shotgun (WGS) entry which is preliminary data.</text>
</comment>
<organism evidence="11">
    <name type="scientific">Desulfomonile tiedjei</name>
    <dbReference type="NCBI Taxonomy" id="2358"/>
    <lineage>
        <taxon>Bacteria</taxon>
        <taxon>Pseudomonadati</taxon>
        <taxon>Thermodesulfobacteriota</taxon>
        <taxon>Desulfomonilia</taxon>
        <taxon>Desulfomonilales</taxon>
        <taxon>Desulfomonilaceae</taxon>
        <taxon>Desulfomonile</taxon>
    </lineage>
</organism>